<accession>A0A8T4GD19</accession>
<protein>
    <submittedName>
        <fullName evidence="1">Uncharacterized protein</fullName>
    </submittedName>
</protein>
<dbReference type="EMBL" id="JAGGKQ010000007">
    <property type="protein sequence ID" value="MBP1922338.1"/>
    <property type="molecule type" value="Genomic_DNA"/>
</dbReference>
<dbReference type="RefSeq" id="WP_209484379.1">
    <property type="nucleotide sequence ID" value="NZ_JAGGKQ010000007.1"/>
</dbReference>
<gene>
    <name evidence="1" type="ORF">J2751_001346</name>
</gene>
<dbReference type="OrthoDB" id="326043at2157"/>
<comment type="caution">
    <text evidence="1">The sequence shown here is derived from an EMBL/GenBank/DDBJ whole genome shotgun (WGS) entry which is preliminary data.</text>
</comment>
<dbReference type="Proteomes" id="UP000823588">
    <property type="component" value="Unassembled WGS sequence"/>
</dbReference>
<dbReference type="InterPro" id="IPR029063">
    <property type="entry name" value="SAM-dependent_MTases_sf"/>
</dbReference>
<keyword evidence="2" id="KW-1185">Reference proteome</keyword>
<proteinExistence type="predicted"/>
<evidence type="ECO:0000313" key="2">
    <source>
        <dbReference type="Proteomes" id="UP000823588"/>
    </source>
</evidence>
<sequence length="258" mass="28192">MGLPDDAVRHEIDDGEVYVVGDAVEVLAEYREEAVAVFLDDAWARPGRVQQEGLAYDLHPFDEDHAADGDVDETLTTAEIIDAARDALVDGGWLVADADDWLFPRFVEYLRSEWGDAAASPDGGGGFRKLGGVTYLTNDGAPDRKTHGDHLTTGGYTVLFAHDGPTDRRTDVSARQVARWPERTYGRGGRAKPIGPYEAWIDGLVDEGELILVPCAGTAPAALAARRVFGDDARYVCVDVQPEAYEGFRERYAEEFGE</sequence>
<dbReference type="Gene3D" id="3.40.50.150">
    <property type="entry name" value="Vaccinia Virus protein VP39"/>
    <property type="match status" value="1"/>
</dbReference>
<dbReference type="AlphaFoldDB" id="A0A8T4GD19"/>
<organism evidence="1 2">
    <name type="scientific">Halorubrum alkaliphilum</name>
    <dbReference type="NCBI Taxonomy" id="261290"/>
    <lineage>
        <taxon>Archaea</taxon>
        <taxon>Methanobacteriati</taxon>
        <taxon>Methanobacteriota</taxon>
        <taxon>Stenosarchaea group</taxon>
        <taxon>Halobacteria</taxon>
        <taxon>Halobacteriales</taxon>
        <taxon>Haloferacaceae</taxon>
        <taxon>Halorubrum</taxon>
    </lineage>
</organism>
<dbReference type="SUPFAM" id="SSF53335">
    <property type="entry name" value="S-adenosyl-L-methionine-dependent methyltransferases"/>
    <property type="match status" value="1"/>
</dbReference>
<reference evidence="1" key="1">
    <citation type="submission" date="2021-03" db="EMBL/GenBank/DDBJ databases">
        <title>Genomic Encyclopedia of Type Strains, Phase IV (KMG-IV): sequencing the most valuable type-strain genomes for metagenomic binning, comparative biology and taxonomic classification.</title>
        <authorList>
            <person name="Goeker M."/>
        </authorList>
    </citation>
    <scope>NUCLEOTIDE SEQUENCE</scope>
    <source>
        <strain evidence="1">DSM 23564</strain>
    </source>
</reference>
<name>A0A8T4GD19_9EURY</name>
<evidence type="ECO:0000313" key="1">
    <source>
        <dbReference type="EMBL" id="MBP1922338.1"/>
    </source>
</evidence>